<dbReference type="EMBL" id="BMKW01000009">
    <property type="protein sequence ID" value="GGJ25516.1"/>
    <property type="molecule type" value="Genomic_DNA"/>
</dbReference>
<dbReference type="AlphaFoldDB" id="A0A917KUN8"/>
<evidence type="ECO:0000313" key="8">
    <source>
        <dbReference type="Proteomes" id="UP000661507"/>
    </source>
</evidence>
<comment type="similarity">
    <text evidence="2">Belongs to the bacterial solute-binding protein 5 family.</text>
</comment>
<dbReference type="InterPro" id="IPR030678">
    <property type="entry name" value="Peptide/Ni-bd"/>
</dbReference>
<keyword evidence="4 5" id="KW-0732">Signal</keyword>
<dbReference type="InterPro" id="IPR000914">
    <property type="entry name" value="SBP_5_dom"/>
</dbReference>
<dbReference type="SUPFAM" id="SSF53850">
    <property type="entry name" value="Periplasmic binding protein-like II"/>
    <property type="match status" value="1"/>
</dbReference>
<dbReference type="GO" id="GO:1904680">
    <property type="term" value="F:peptide transmembrane transporter activity"/>
    <property type="evidence" value="ECO:0007669"/>
    <property type="project" value="TreeGrafter"/>
</dbReference>
<dbReference type="PANTHER" id="PTHR30290:SF9">
    <property type="entry name" value="OLIGOPEPTIDE-BINDING PROTEIN APPA"/>
    <property type="match status" value="1"/>
</dbReference>
<organism evidence="7 8">
    <name type="scientific">Neoroseomonas lacus</name>
    <dbReference type="NCBI Taxonomy" id="287609"/>
    <lineage>
        <taxon>Bacteria</taxon>
        <taxon>Pseudomonadati</taxon>
        <taxon>Pseudomonadota</taxon>
        <taxon>Alphaproteobacteria</taxon>
        <taxon>Acetobacterales</taxon>
        <taxon>Acetobacteraceae</taxon>
        <taxon>Neoroseomonas</taxon>
    </lineage>
</organism>
<gene>
    <name evidence="7" type="ORF">GCM10011320_36090</name>
</gene>
<evidence type="ECO:0000259" key="6">
    <source>
        <dbReference type="Pfam" id="PF00496"/>
    </source>
</evidence>
<evidence type="ECO:0000313" key="7">
    <source>
        <dbReference type="EMBL" id="GGJ25516.1"/>
    </source>
</evidence>
<name>A0A917KUN8_9PROT</name>
<evidence type="ECO:0000256" key="3">
    <source>
        <dbReference type="ARBA" id="ARBA00022448"/>
    </source>
</evidence>
<accession>A0A917KUN8</accession>
<dbReference type="Pfam" id="PF00496">
    <property type="entry name" value="SBP_bac_5"/>
    <property type="match status" value="1"/>
</dbReference>
<comment type="caution">
    <text evidence="7">The sequence shown here is derived from an EMBL/GenBank/DDBJ whole genome shotgun (WGS) entry which is preliminary data.</text>
</comment>
<keyword evidence="3" id="KW-0813">Transport</keyword>
<comment type="subcellular location">
    <subcellularLocation>
        <location evidence="1">Periplasm</location>
    </subcellularLocation>
</comment>
<feature type="domain" description="Solute-binding protein family 5" evidence="6">
    <location>
        <begin position="66"/>
        <end position="396"/>
    </location>
</feature>
<dbReference type="Proteomes" id="UP000661507">
    <property type="component" value="Unassembled WGS sequence"/>
</dbReference>
<dbReference type="Gene3D" id="3.40.190.10">
    <property type="entry name" value="Periplasmic binding protein-like II"/>
    <property type="match status" value="1"/>
</dbReference>
<proteinExistence type="inferred from homology"/>
<dbReference type="PIRSF" id="PIRSF002741">
    <property type="entry name" value="MppA"/>
    <property type="match status" value="1"/>
</dbReference>
<dbReference type="CDD" id="cd08498">
    <property type="entry name" value="PBP2_NikA_DppA_OppA_like_2"/>
    <property type="match status" value="1"/>
</dbReference>
<protein>
    <submittedName>
        <fullName evidence="7">ABC transporter substrate-binding protein</fullName>
    </submittedName>
</protein>
<evidence type="ECO:0000256" key="5">
    <source>
        <dbReference type="SAM" id="SignalP"/>
    </source>
</evidence>
<keyword evidence="8" id="KW-1185">Reference proteome</keyword>
<feature type="signal peptide" evidence="5">
    <location>
        <begin position="1"/>
        <end position="23"/>
    </location>
</feature>
<dbReference type="InterPro" id="IPR039424">
    <property type="entry name" value="SBP_5"/>
</dbReference>
<dbReference type="GO" id="GO:0043190">
    <property type="term" value="C:ATP-binding cassette (ABC) transporter complex"/>
    <property type="evidence" value="ECO:0007669"/>
    <property type="project" value="InterPro"/>
</dbReference>
<evidence type="ECO:0000256" key="4">
    <source>
        <dbReference type="ARBA" id="ARBA00022729"/>
    </source>
</evidence>
<reference evidence="7" key="2">
    <citation type="submission" date="2020-09" db="EMBL/GenBank/DDBJ databases">
        <authorList>
            <person name="Sun Q."/>
            <person name="Zhou Y."/>
        </authorList>
    </citation>
    <scope>NUCLEOTIDE SEQUENCE</scope>
    <source>
        <strain evidence="7">CGMCC 1.3617</strain>
    </source>
</reference>
<dbReference type="GO" id="GO:0015833">
    <property type="term" value="P:peptide transport"/>
    <property type="evidence" value="ECO:0007669"/>
    <property type="project" value="TreeGrafter"/>
</dbReference>
<dbReference type="PANTHER" id="PTHR30290">
    <property type="entry name" value="PERIPLASMIC BINDING COMPONENT OF ABC TRANSPORTER"/>
    <property type="match status" value="1"/>
</dbReference>
<reference evidence="7" key="1">
    <citation type="journal article" date="2014" name="Int. J. Syst. Evol. Microbiol.">
        <title>Complete genome sequence of Corynebacterium casei LMG S-19264T (=DSM 44701T), isolated from a smear-ripened cheese.</title>
        <authorList>
            <consortium name="US DOE Joint Genome Institute (JGI-PGF)"/>
            <person name="Walter F."/>
            <person name="Albersmeier A."/>
            <person name="Kalinowski J."/>
            <person name="Ruckert C."/>
        </authorList>
    </citation>
    <scope>NUCLEOTIDE SEQUENCE</scope>
    <source>
        <strain evidence="7">CGMCC 1.3617</strain>
    </source>
</reference>
<evidence type="ECO:0000256" key="1">
    <source>
        <dbReference type="ARBA" id="ARBA00004418"/>
    </source>
</evidence>
<dbReference type="GO" id="GO:0030288">
    <property type="term" value="C:outer membrane-bounded periplasmic space"/>
    <property type="evidence" value="ECO:0007669"/>
    <property type="project" value="UniProtKB-ARBA"/>
</dbReference>
<feature type="chain" id="PRO_5037943345" evidence="5">
    <location>
        <begin position="24"/>
        <end position="527"/>
    </location>
</feature>
<evidence type="ECO:0000256" key="2">
    <source>
        <dbReference type="ARBA" id="ARBA00005695"/>
    </source>
</evidence>
<dbReference type="Gene3D" id="3.10.105.10">
    <property type="entry name" value="Dipeptide-binding Protein, Domain 3"/>
    <property type="match status" value="1"/>
</dbReference>
<sequence length="527" mass="56923">MLSFRPALAAALLLAGASLPATAQTLRIAFKASMDGTDPHQTFTPNRNAQLHVWETLLTQDVTLRPQPLLAESWRAIDPVTWEFKLRRDAVFHDGTPFTSADAAFSITRARAATGPRTYAAAVRNVAAVETPDPYTLIVRTTVPTPLQPDFLVAIAMVSATAAEGATDADFNGGRAAIGTGPYRWGRWTPSQDVTFERSPTWRGTPEPWARVQIRFVPNDSARVAALLAGDVDLIDNVPTGLFQRVRENANTQLVLGNSVFTWYFYLDAMSAQVPNITGADGQPLAVNPLRDVRVRRAISHAINREAIASRVMEGGATATGQIAPPGLIGHVPNLPVPAYDPPRARALLAEAGYPQGFTMTIHCTQDRFAGDARSCQAIGQMLTAIGIRTVVEALPMPIYLRRSATLTSGGAPELTAHLAMFGSSSGMASEGLTALLRTPNAARAHGGWNRTRFSNAEFDAMLDRLDSEFDPATREALTQDAIRWVADQVPLAPVFHVGASWGLRRGLTMAPRADQYTMATEVRPTP</sequence>